<feature type="domain" description="LamG-like jellyroll fold" evidence="6">
    <location>
        <begin position="321"/>
        <end position="454"/>
    </location>
</feature>
<feature type="compositionally biased region" description="Basic and acidic residues" evidence="4">
    <location>
        <begin position="838"/>
        <end position="847"/>
    </location>
</feature>
<evidence type="ECO:0000256" key="4">
    <source>
        <dbReference type="SAM" id="MobiDB-lite"/>
    </source>
</evidence>
<keyword evidence="5" id="KW-0812">Transmembrane</keyword>
<dbReference type="EMBL" id="FO082268">
    <property type="protein sequence ID" value="CCO18523.1"/>
    <property type="molecule type" value="Genomic_DNA"/>
</dbReference>
<reference evidence="7 8" key="1">
    <citation type="submission" date="2011-10" db="EMBL/GenBank/DDBJ databases">
        <authorList>
            <person name="Genoscope - CEA"/>
        </authorList>
    </citation>
    <scope>NUCLEOTIDE SEQUENCE [LARGE SCALE GENOMIC DNA]</scope>
    <source>
        <strain evidence="7 8">RCC 1105</strain>
    </source>
</reference>
<evidence type="ECO:0000259" key="6">
    <source>
        <dbReference type="SMART" id="SM00560"/>
    </source>
</evidence>
<feature type="region of interest" description="Disordered" evidence="4">
    <location>
        <begin position="795"/>
        <end position="852"/>
    </location>
</feature>
<dbReference type="Gene3D" id="2.60.120.200">
    <property type="match status" value="1"/>
</dbReference>
<dbReference type="KEGG" id="bpg:Bathy11g03020"/>
<keyword evidence="1" id="KW-0732">Signal</keyword>
<evidence type="ECO:0000256" key="2">
    <source>
        <dbReference type="ARBA" id="ARBA00023157"/>
    </source>
</evidence>
<organism evidence="7 8">
    <name type="scientific">Bathycoccus prasinos</name>
    <dbReference type="NCBI Taxonomy" id="41875"/>
    <lineage>
        <taxon>Eukaryota</taxon>
        <taxon>Viridiplantae</taxon>
        <taxon>Chlorophyta</taxon>
        <taxon>Mamiellophyceae</taxon>
        <taxon>Mamiellales</taxon>
        <taxon>Bathycoccaceae</taxon>
        <taxon>Bathycoccus</taxon>
    </lineage>
</organism>
<feature type="compositionally biased region" description="Basic and acidic residues" evidence="4">
    <location>
        <begin position="84"/>
        <end position="94"/>
    </location>
</feature>
<feature type="region of interest" description="Disordered" evidence="4">
    <location>
        <begin position="77"/>
        <end position="100"/>
    </location>
</feature>
<evidence type="ECO:0000256" key="1">
    <source>
        <dbReference type="ARBA" id="ARBA00022729"/>
    </source>
</evidence>
<dbReference type="Proteomes" id="UP000198341">
    <property type="component" value="Chromosome 11"/>
</dbReference>
<dbReference type="OrthoDB" id="89765at2759"/>
<proteinExistence type="predicted"/>
<keyword evidence="8" id="KW-1185">Reference proteome</keyword>
<name>K8FA91_9CHLO</name>
<dbReference type="Pfam" id="PF13385">
    <property type="entry name" value="Laminin_G_3"/>
    <property type="match status" value="1"/>
</dbReference>
<protein>
    <recommendedName>
        <fullName evidence="6">LamG-like jellyroll fold domain-containing protein</fullName>
    </recommendedName>
</protein>
<gene>
    <name evidence="7" type="ordered locus">Bathy11g03020</name>
</gene>
<sequence length="901" mass="103070">MGTDDPAFDAMPRRRKRHFHWRGFFENDRRVSSRATLFSLLLLTLLVIVFFSFALFSPSSVREIVGFDFDSGPVLSTSGRKTKKSADVNDEKNNDGVFGGHSLVKGEDSVETKVEFWPKRFGDKREKVFWRRFALESMFEYSEDVRLLPKLAMPYGLNATARDMEEEKRRENLYGSAKKKGKKRVSKDAVDKITRKEYERFISMYGNEGLKLAATRAFQFLQLRGSTKDDEAFVNKEQFLEMVLEEVGESSSRGMESVVNGGGSSAMSRAFQLTNETRHLLLQRNEKRASRIPGCAISLHAGDHTHVKIDRSQSLHFSGTKHMTIEAWVKPRKSKDFGGTIIAKYNRGVVGQFFVHVEQNGAVFFHREVAPFGLRSSVRLPADDWSHVAVTYGGGYSKMFINGTLRGAQEEKGQGWDAQNPIVIGAILDHGNAASIFNGDIDEVRIWGVDRSQIDIENSMHGKLHGFERGLMGSWSFDECAGLKTRDVQGRRDAQLHGGRWVRSSLVLFSHEDEERARCERETPGKCSKAHLEKRREFQNEEYWRRSIDVLEAQAKLNKDIGEEMPKVQQLLDRVKRLEFRDYRRGEVIVNIEKRNQNHTQDLSDLHNVLKAHEEEVHEMMEDSTSRGRRKKKKKKVHLFNASKVCDDPDDPECDDDWDFLDPVEKLLRQIANATRQDVELSKKIKRRDRMARKKLREEEETRDVFKRASIQAAKERNAKLNAAGGKPLLKRRRKDSDVLTQNDLKMLTYEKREGNAATGMGDVSGGQDFEDVVAGTISSAGNAVEVDDLNDDEDWVFDDESDNEISFGDDDSSGAEDENPDDEKSAVKNILKRVGKRGKEMKELEKRKRREHRLKMLQDASEEQLELEAENEAENIVKNLFGMREIRKKLKDPTNSLSDD</sequence>
<keyword evidence="5" id="KW-1133">Transmembrane helix</keyword>
<dbReference type="AlphaFoldDB" id="K8FA91"/>
<dbReference type="GeneID" id="19012981"/>
<accession>K8FA91</accession>
<evidence type="ECO:0000256" key="5">
    <source>
        <dbReference type="SAM" id="Phobius"/>
    </source>
</evidence>
<dbReference type="SUPFAM" id="SSF49899">
    <property type="entry name" value="Concanavalin A-like lectins/glucanases"/>
    <property type="match status" value="1"/>
</dbReference>
<dbReference type="InterPro" id="IPR013320">
    <property type="entry name" value="ConA-like_dom_sf"/>
</dbReference>
<dbReference type="eggNOG" id="ENOG502R76S">
    <property type="taxonomic scope" value="Eukaryota"/>
</dbReference>
<feature type="compositionally biased region" description="Acidic residues" evidence="4">
    <location>
        <begin position="795"/>
        <end position="822"/>
    </location>
</feature>
<dbReference type="SMART" id="SM00560">
    <property type="entry name" value="LamGL"/>
    <property type="match status" value="1"/>
</dbReference>
<evidence type="ECO:0000256" key="3">
    <source>
        <dbReference type="SAM" id="Coils"/>
    </source>
</evidence>
<keyword evidence="5" id="KW-0472">Membrane</keyword>
<feature type="transmembrane region" description="Helical" evidence="5">
    <location>
        <begin position="37"/>
        <end position="56"/>
    </location>
</feature>
<feature type="coiled-coil region" evidence="3">
    <location>
        <begin position="596"/>
        <end position="623"/>
    </location>
</feature>
<dbReference type="InterPro" id="IPR006558">
    <property type="entry name" value="LamG-like"/>
</dbReference>
<evidence type="ECO:0000313" key="8">
    <source>
        <dbReference type="Proteomes" id="UP000198341"/>
    </source>
</evidence>
<keyword evidence="2" id="KW-1015">Disulfide bond</keyword>
<evidence type="ECO:0000313" key="7">
    <source>
        <dbReference type="EMBL" id="CCO18523.1"/>
    </source>
</evidence>
<dbReference type="RefSeq" id="XP_007510178.1">
    <property type="nucleotide sequence ID" value="XM_007510116.1"/>
</dbReference>
<keyword evidence="3" id="KW-0175">Coiled coil</keyword>